<dbReference type="InterPro" id="IPR011012">
    <property type="entry name" value="Longin-like_dom_sf"/>
</dbReference>
<dbReference type="AlphaFoldDB" id="A0A1W5DDK4"/>
<dbReference type="Gene3D" id="3.30.450.70">
    <property type="match status" value="1"/>
</dbReference>
<proteinExistence type="predicted"/>
<evidence type="ECO:0000313" key="1">
    <source>
        <dbReference type="EMBL" id="SLM40939.1"/>
    </source>
</evidence>
<reference evidence="2" key="1">
    <citation type="submission" date="2017-03" db="EMBL/GenBank/DDBJ databases">
        <authorList>
            <person name="Sharma R."/>
            <person name="Thines M."/>
        </authorList>
    </citation>
    <scope>NUCLEOTIDE SEQUENCE [LARGE SCALE GENOMIC DNA]</scope>
</reference>
<dbReference type="Proteomes" id="UP000192927">
    <property type="component" value="Unassembled WGS sequence"/>
</dbReference>
<name>A0A1W5DDK4_9LECA</name>
<dbReference type="GO" id="GO:0006888">
    <property type="term" value="P:endoplasmic reticulum to Golgi vesicle-mediated transport"/>
    <property type="evidence" value="ECO:0007669"/>
    <property type="project" value="InterPro"/>
</dbReference>
<dbReference type="GO" id="GO:0005737">
    <property type="term" value="C:cytoplasm"/>
    <property type="evidence" value="ECO:0007669"/>
    <property type="project" value="GOC"/>
</dbReference>
<keyword evidence="2" id="KW-1185">Reference proteome</keyword>
<dbReference type="SUPFAM" id="SSF64356">
    <property type="entry name" value="SNARE-like"/>
    <property type="match status" value="1"/>
</dbReference>
<evidence type="ECO:0000313" key="2">
    <source>
        <dbReference type="Proteomes" id="UP000192927"/>
    </source>
</evidence>
<dbReference type="InterPro" id="IPR006722">
    <property type="entry name" value="Sedlin"/>
</dbReference>
<dbReference type="EMBL" id="FWEW01003742">
    <property type="protein sequence ID" value="SLM40939.1"/>
    <property type="molecule type" value="Genomic_DNA"/>
</dbReference>
<dbReference type="PANTHER" id="PTHR12403">
    <property type="entry name" value="TRAFFICKING PROTEIN PARTICLE COMPLEX SUBUNIT 2"/>
    <property type="match status" value="1"/>
</dbReference>
<dbReference type="Pfam" id="PF04628">
    <property type="entry name" value="Sedlin_N"/>
    <property type="match status" value="1"/>
</dbReference>
<accession>A0A1W5DDK4</accession>
<sequence>MPTPSIACIGVIGKHDNPLHIALFPPHSSAPGAHLEFSFLLNSTLDIFDLRTRQNSNTSVDQDLGLLQAVDERLSCWGWETGTGIRMCIVVDMFGKDGIADGQVMGLRDGELKPAFRALQTAYIHLLRNPFYMPDEHNPITVANGRGKGGEITSRRFIAEVKRIGETWAPGVTKL</sequence>
<protein>
    <submittedName>
        <fullName evidence="1">Dash complex subunit dad2 protein</fullName>
    </submittedName>
</protein>
<organism evidence="1 2">
    <name type="scientific">Lasallia pustulata</name>
    <dbReference type="NCBI Taxonomy" id="136370"/>
    <lineage>
        <taxon>Eukaryota</taxon>
        <taxon>Fungi</taxon>
        <taxon>Dikarya</taxon>
        <taxon>Ascomycota</taxon>
        <taxon>Pezizomycotina</taxon>
        <taxon>Lecanoromycetes</taxon>
        <taxon>OSLEUM clade</taxon>
        <taxon>Umbilicariomycetidae</taxon>
        <taxon>Umbilicariales</taxon>
        <taxon>Umbilicariaceae</taxon>
        <taxon>Lasallia</taxon>
    </lineage>
</organism>